<dbReference type="PROSITE" id="PS50600">
    <property type="entry name" value="ULP_PROTEASE"/>
    <property type="match status" value="1"/>
</dbReference>
<dbReference type="GO" id="GO:0019783">
    <property type="term" value="F:ubiquitin-like protein peptidase activity"/>
    <property type="evidence" value="ECO:0007669"/>
    <property type="project" value="UniProtKB-ARBA"/>
</dbReference>
<dbReference type="Pfam" id="PF02902">
    <property type="entry name" value="Peptidase_C48"/>
    <property type="match status" value="1"/>
</dbReference>
<comment type="caution">
    <text evidence="5">The sequence shown here is derived from an EMBL/GenBank/DDBJ whole genome shotgun (WGS) entry which is preliminary data.</text>
</comment>
<name>A0A8H7LMR3_9AGAM</name>
<keyword evidence="3" id="KW-0378">Hydrolase</keyword>
<protein>
    <submittedName>
        <fullName evidence="5">Ulp1 protease family, C-terminal catalytic domain</fullName>
    </submittedName>
</protein>
<evidence type="ECO:0000313" key="5">
    <source>
        <dbReference type="EMBL" id="KAF8678819.1"/>
    </source>
</evidence>
<evidence type="ECO:0000256" key="2">
    <source>
        <dbReference type="ARBA" id="ARBA00022670"/>
    </source>
</evidence>
<dbReference type="SUPFAM" id="SSF54001">
    <property type="entry name" value="Cysteine proteinases"/>
    <property type="match status" value="1"/>
</dbReference>
<dbReference type="AlphaFoldDB" id="A0A8H7LMR3"/>
<dbReference type="Gene3D" id="3.40.395.10">
    <property type="entry name" value="Adenoviral Proteinase, Chain A"/>
    <property type="match status" value="1"/>
</dbReference>
<dbReference type="InterPro" id="IPR038765">
    <property type="entry name" value="Papain-like_cys_pep_sf"/>
</dbReference>
<feature type="domain" description="Ubiquitin-like protease family profile" evidence="4">
    <location>
        <begin position="180"/>
        <end position="355"/>
    </location>
</feature>
<comment type="similarity">
    <text evidence="1">Belongs to the peptidase C48 family.</text>
</comment>
<keyword evidence="2 5" id="KW-0645">Protease</keyword>
<dbReference type="InterPro" id="IPR003653">
    <property type="entry name" value="Peptidase_C48_C"/>
</dbReference>
<reference evidence="5" key="1">
    <citation type="submission" date="2020-09" db="EMBL/GenBank/DDBJ databases">
        <title>Comparative genome analyses of four rice-infecting Rhizoctonia solani isolates reveal extensive enrichment of homogalacturonan modification genes.</title>
        <authorList>
            <person name="Lee D.-Y."/>
            <person name="Jeon J."/>
            <person name="Kim K.-T."/>
            <person name="Cheong K."/>
            <person name="Song H."/>
            <person name="Choi G."/>
            <person name="Ko J."/>
            <person name="Opiyo S.O."/>
            <person name="Zuo S."/>
            <person name="Madhav S."/>
            <person name="Lee Y.-H."/>
            <person name="Wang G.-L."/>
        </authorList>
    </citation>
    <scope>NUCLEOTIDE SEQUENCE</scope>
    <source>
        <strain evidence="5">AG1-IA YN-7</strain>
    </source>
</reference>
<evidence type="ECO:0000259" key="4">
    <source>
        <dbReference type="PROSITE" id="PS50600"/>
    </source>
</evidence>
<accession>A0A8H7LMR3</accession>
<evidence type="ECO:0000256" key="3">
    <source>
        <dbReference type="ARBA" id="ARBA00022801"/>
    </source>
</evidence>
<dbReference type="Proteomes" id="UP000650582">
    <property type="component" value="Unassembled WGS sequence"/>
</dbReference>
<evidence type="ECO:0000313" key="6">
    <source>
        <dbReference type="Proteomes" id="UP000650582"/>
    </source>
</evidence>
<dbReference type="EMBL" id="JACYCC010000038">
    <property type="protein sequence ID" value="KAF8678819.1"/>
    <property type="molecule type" value="Genomic_DNA"/>
</dbReference>
<sequence>MSHIHNVIGDHALDSAIGYHGPSTFVHGRIVTDIAMPVKYAINKFAHAPQLQTHYSTISLSWTPPTIFSSRESEDLDAAYNKWLTLPIPPKKQLLALENQANNLKTFRDRSAVQPCSFKILDASGTVYAPLWIPTFWLLLRRFICRVHSWSTVIKELKQVSQKPFTYSNIASIALAWANNLEVNGSISALEPFRTYLLARFLNHRWLPHDNINAVGQYINSHPSRLRTLRVLESYFLCCLENRFRNTSSNNCQPHSIEPLVVSQAVKELLIPLDRSSHWTLIYVNIQSQTYSNADTLDPNDLSGPESAIRLINHWLSIVFKKKIVLKPAARPFRLSKQTDSTSCGVAVLSTMAHYALQGTSVFDAWDQSASYIHRLKWFLLLCHPSEANERTWFHLYLPTVQQTILALYSIRVPSALNLNAATGQVQNIVDAGGFNATSQTLGDDSDSDKNE</sequence>
<gene>
    <name evidence="5" type="ORF">RHS04_05218</name>
</gene>
<proteinExistence type="inferred from homology"/>
<organism evidence="5 6">
    <name type="scientific">Rhizoctonia solani</name>
    <dbReference type="NCBI Taxonomy" id="456999"/>
    <lineage>
        <taxon>Eukaryota</taxon>
        <taxon>Fungi</taxon>
        <taxon>Dikarya</taxon>
        <taxon>Basidiomycota</taxon>
        <taxon>Agaricomycotina</taxon>
        <taxon>Agaricomycetes</taxon>
        <taxon>Cantharellales</taxon>
        <taxon>Ceratobasidiaceae</taxon>
        <taxon>Rhizoctonia</taxon>
    </lineage>
</organism>
<evidence type="ECO:0000256" key="1">
    <source>
        <dbReference type="ARBA" id="ARBA00005234"/>
    </source>
</evidence>
<dbReference type="GO" id="GO:0006508">
    <property type="term" value="P:proteolysis"/>
    <property type="evidence" value="ECO:0007669"/>
    <property type="project" value="UniProtKB-KW"/>
</dbReference>
<dbReference type="GO" id="GO:0008234">
    <property type="term" value="F:cysteine-type peptidase activity"/>
    <property type="evidence" value="ECO:0007669"/>
    <property type="project" value="InterPro"/>
</dbReference>